<dbReference type="PANTHER" id="PTHR11102:SF160">
    <property type="entry name" value="ERAD-ASSOCIATED E3 UBIQUITIN-PROTEIN LIGASE COMPONENT HRD3"/>
    <property type="match status" value="1"/>
</dbReference>
<organism evidence="4 5">
    <name type="scientific">Rhizophagus irregularis (strain DAOM 197198w)</name>
    <name type="common">Glomus intraradices</name>
    <dbReference type="NCBI Taxonomy" id="1432141"/>
    <lineage>
        <taxon>Eukaryota</taxon>
        <taxon>Fungi</taxon>
        <taxon>Fungi incertae sedis</taxon>
        <taxon>Mucoromycota</taxon>
        <taxon>Glomeromycotina</taxon>
        <taxon>Glomeromycetes</taxon>
        <taxon>Glomerales</taxon>
        <taxon>Glomeraceae</taxon>
        <taxon>Rhizophagus</taxon>
    </lineage>
</organism>
<dbReference type="InterPro" id="IPR011009">
    <property type="entry name" value="Kinase-like_dom_sf"/>
</dbReference>
<name>A0A015MCX1_RHIIW</name>
<dbReference type="SUPFAM" id="SSF81901">
    <property type="entry name" value="HCP-like"/>
    <property type="match status" value="6"/>
</dbReference>
<dbReference type="InterPro" id="IPR017441">
    <property type="entry name" value="Protein_kinase_ATP_BS"/>
</dbReference>
<proteinExistence type="inferred from homology"/>
<dbReference type="Pfam" id="PF08238">
    <property type="entry name" value="Sel1"/>
    <property type="match status" value="20"/>
</dbReference>
<feature type="domain" description="Protein kinase" evidence="3">
    <location>
        <begin position="31"/>
        <end position="295"/>
    </location>
</feature>
<dbReference type="GO" id="GO:0004672">
    <property type="term" value="F:protein kinase activity"/>
    <property type="evidence" value="ECO:0007669"/>
    <property type="project" value="InterPro"/>
</dbReference>
<dbReference type="PROSITE" id="PS50011">
    <property type="entry name" value="PROTEIN_KINASE_DOM"/>
    <property type="match status" value="1"/>
</dbReference>
<keyword evidence="2" id="KW-0547">Nucleotide-binding</keyword>
<dbReference type="GO" id="GO:0005524">
    <property type="term" value="F:ATP binding"/>
    <property type="evidence" value="ECO:0007669"/>
    <property type="project" value="UniProtKB-UniRule"/>
</dbReference>
<keyword evidence="2" id="KW-0067">ATP-binding</keyword>
<dbReference type="InterPro" id="IPR011990">
    <property type="entry name" value="TPR-like_helical_dom_sf"/>
</dbReference>
<dbReference type="Pfam" id="PF07714">
    <property type="entry name" value="PK_Tyr_Ser-Thr"/>
    <property type="match status" value="1"/>
</dbReference>
<accession>A0A015MCX1</accession>
<dbReference type="EMBL" id="JEMT01022966">
    <property type="protein sequence ID" value="EXX64628.1"/>
    <property type="molecule type" value="Genomic_DNA"/>
</dbReference>
<evidence type="ECO:0000256" key="2">
    <source>
        <dbReference type="PROSITE-ProRule" id="PRU10141"/>
    </source>
</evidence>
<dbReference type="Proteomes" id="UP000022910">
    <property type="component" value="Unassembled WGS sequence"/>
</dbReference>
<feature type="binding site" evidence="2">
    <location>
        <position position="60"/>
    </location>
    <ligand>
        <name>ATP</name>
        <dbReference type="ChEBI" id="CHEBI:30616"/>
    </ligand>
</feature>
<dbReference type="SUPFAM" id="SSF56112">
    <property type="entry name" value="Protein kinase-like (PK-like)"/>
    <property type="match status" value="1"/>
</dbReference>
<evidence type="ECO:0000256" key="1">
    <source>
        <dbReference type="ARBA" id="ARBA00038101"/>
    </source>
</evidence>
<dbReference type="HOGENOM" id="CLU_000288_7_12_1"/>
<dbReference type="InterPro" id="IPR050767">
    <property type="entry name" value="Sel1_AlgK"/>
</dbReference>
<evidence type="ECO:0000313" key="5">
    <source>
        <dbReference type="Proteomes" id="UP000022910"/>
    </source>
</evidence>
<keyword evidence="5" id="KW-1185">Reference proteome</keyword>
<dbReference type="InterPro" id="IPR001245">
    <property type="entry name" value="Ser-Thr/Tyr_kinase_cat_dom"/>
</dbReference>
<dbReference type="PANTHER" id="PTHR11102">
    <property type="entry name" value="SEL-1-LIKE PROTEIN"/>
    <property type="match status" value="1"/>
</dbReference>
<dbReference type="InterPro" id="IPR006597">
    <property type="entry name" value="Sel1-like"/>
</dbReference>
<comment type="caution">
    <text evidence="4">The sequence shown here is derived from an EMBL/GenBank/DDBJ whole genome shotgun (WGS) entry which is preliminary data.</text>
</comment>
<dbReference type="SMART" id="SM00671">
    <property type="entry name" value="SEL1"/>
    <property type="match status" value="20"/>
</dbReference>
<comment type="similarity">
    <text evidence="1">Belongs to the sel-1 family.</text>
</comment>
<dbReference type="PRINTS" id="PR00109">
    <property type="entry name" value="TYRKINASE"/>
</dbReference>
<dbReference type="Gene3D" id="1.25.40.10">
    <property type="entry name" value="Tetratricopeptide repeat domain"/>
    <property type="match status" value="4"/>
</dbReference>
<reference evidence="4 5" key="1">
    <citation type="submission" date="2014-02" db="EMBL/GenBank/DDBJ databases">
        <title>Single nucleus genome sequencing reveals high similarity among nuclei of an endomycorrhizal fungus.</title>
        <authorList>
            <person name="Lin K."/>
            <person name="Geurts R."/>
            <person name="Zhang Z."/>
            <person name="Limpens E."/>
            <person name="Saunders D.G."/>
            <person name="Mu D."/>
            <person name="Pang E."/>
            <person name="Cao H."/>
            <person name="Cha H."/>
            <person name="Lin T."/>
            <person name="Zhou Q."/>
            <person name="Shang Y."/>
            <person name="Li Y."/>
            <person name="Ivanov S."/>
            <person name="Sharma T."/>
            <person name="Velzen R.V."/>
            <person name="Ruijter N.D."/>
            <person name="Aanen D.K."/>
            <person name="Win J."/>
            <person name="Kamoun S."/>
            <person name="Bisseling T."/>
            <person name="Huang S."/>
        </authorList>
    </citation>
    <scope>NUCLEOTIDE SEQUENCE [LARGE SCALE GENOMIC DNA]</scope>
    <source>
        <strain evidence="5">DAOM197198w</strain>
    </source>
</reference>
<dbReference type="Gene3D" id="1.10.510.10">
    <property type="entry name" value="Transferase(Phosphotransferase) domain 1"/>
    <property type="match status" value="1"/>
</dbReference>
<gene>
    <name evidence="4" type="ORF">RirG_140890</name>
</gene>
<dbReference type="OrthoDB" id="2322083at2759"/>
<dbReference type="InterPro" id="IPR000719">
    <property type="entry name" value="Prot_kinase_dom"/>
</dbReference>
<evidence type="ECO:0000259" key="3">
    <source>
        <dbReference type="PROSITE" id="PS50011"/>
    </source>
</evidence>
<evidence type="ECO:0000313" key="4">
    <source>
        <dbReference type="EMBL" id="EXX64628.1"/>
    </source>
</evidence>
<dbReference type="PROSITE" id="PS00107">
    <property type="entry name" value="PROTEIN_KINASE_ATP"/>
    <property type="match status" value="1"/>
</dbReference>
<sequence length="1338" mass="154022">MSKKTILKDSNQWLEKSIIDEHINYYDYSGFKNIQPIGSGSFGNVNRANWKNTDHFFALKSYNNNKQTLEEIVKELKLHRSVDIHENIIRLCGITKVETSEIQKYSLVLEYADSGTLNAYLSKHFNELNWNDKFHLALQLTSAVEFLHDNDIIHRDLHGNNILIHQKNIKLADFGLSKRVIEVSSDLSKVLGVLPYVDPKGFEDKENYKLNKKSDVYSIGILLWQISSGYRPFHEVGYGPSLMLSILNGQREKIIDGTPVKYSKLYTECWKYEPNERPNMQVVVLILKAITSPEIIICNSNEGKKNSLSSESYEINLESNKVSPNINNDLNINYNLMQNTMSNINNMSNMNTSIFDIESLNIDVCESTRINSQNYLDSSSIASSRTSLSSVNLIESIYGAVVDKLISYIIKKHDGGVTFDRVQQLIDKKILQLNQNVNNLIYWLSKNQDKLQYIWFLGIFYYYDFGTEDNNCIKAFELFTKAANNNYSIAQVYLANCNYDGYGIKCDKKMTFHWCEKSANNGSIIGKFYLGYCYEFGIGIMSNEKKSAYWYNEATKSGNTTAKLYLANCYRLGKGVDKDEIKARKYYEILAEQEISDAQLELGNCLYNGIGTKVDKVKAKYWYEKAENNGNIIAKNILKKCYSKKLGIKTENIKKRKFYKILFFRNLNQNGLYYVGRILLKANYEKSFYYLQKAAGNGCKYAQFNLGKCYQIGTGVRKDTRKAFELYKKSAKQESIGAQFQLVYCYNLGYGTEINKVKAFELVKIMAKKGDNDALYLLGLHYIFGVGVNRDRKEAFKIFKNLAENESPITNYLSGDKEIIINKVDDFYSRLLTENRHLNANIILGYCYIYGVGTEVNHKKAFDLFKKIKKNGCVIAQYILRSLYIEDNNETRTFECHKKSTDKRFSKTQLQFGKCYSEGIGSEINERKVAFELYREAAKKGHDLAKCDLADCYQNGKGVEKDERKAFELYKETVAKGYDWAKFKLAECYQNGKGVEKDEKKAVVLYEEVANDGYIWACNKLGDCYQNGKGVEKDERKAFELYNKVSAKVERAGRGVSWAYVNLYYRKTISQEYLNAQFRIAYCYDKGVGIETNKIKAFKLYNIAAEEGHDTAQNYLGYLYMKGEVPEMDSKKAVYWFQRAVENGNKFAYDNLAICYELGIGTNKDETKAFELYEKSAEKGYINAKFHLGYCYVNGIGTKINKKRGFELYREAAEKGNLNEMNIPEDYYKNKEELAKDLNEVSYWYQKSAADYDNELALYKLGEIYELGKGVNKNEARAFDYYKQAAEKGCIYGKYKVGKYFFSGIIVEINKEKAYNLYKDAAEGGNNDAKKFLALFHK</sequence>
<protein>
    <submittedName>
        <fullName evidence="4">Tpk3p</fullName>
    </submittedName>
</protein>